<evidence type="ECO:0000256" key="6">
    <source>
        <dbReference type="SAM" id="MobiDB-lite"/>
    </source>
</evidence>
<dbReference type="Pfam" id="PF20655">
    <property type="entry name" value="Vps52_C"/>
    <property type="match status" value="1"/>
</dbReference>
<keyword evidence="4" id="KW-0653">Protein transport</keyword>
<evidence type="ECO:0000256" key="4">
    <source>
        <dbReference type="ARBA" id="ARBA00022927"/>
    </source>
</evidence>
<evidence type="ECO:0000313" key="9">
    <source>
        <dbReference type="EMBL" id="KDN38262.1"/>
    </source>
</evidence>
<protein>
    <recommendedName>
        <fullName evidence="11">Vps52-domain-containing protein</fullName>
    </recommendedName>
</protein>
<evidence type="ECO:0008006" key="11">
    <source>
        <dbReference type="Google" id="ProtNLM"/>
    </source>
</evidence>
<dbReference type="OrthoDB" id="19482at2759"/>
<evidence type="ECO:0000256" key="5">
    <source>
        <dbReference type="ARBA" id="ARBA00023034"/>
    </source>
</evidence>
<dbReference type="InterPro" id="IPR048319">
    <property type="entry name" value="Vps52_CC"/>
</dbReference>
<dbReference type="GO" id="GO:0005829">
    <property type="term" value="C:cytosol"/>
    <property type="evidence" value="ECO:0007669"/>
    <property type="project" value="GOC"/>
</dbReference>
<feature type="compositionally biased region" description="Low complexity" evidence="6">
    <location>
        <begin position="541"/>
        <end position="555"/>
    </location>
</feature>
<dbReference type="PANTHER" id="PTHR14190">
    <property type="entry name" value="SUPPRESSOR OF ACTIN MUTATIONS 2/VACUOLAR PROTEIN SORTING 52"/>
    <property type="match status" value="1"/>
</dbReference>
<dbReference type="RefSeq" id="XP_013240657.1">
    <property type="nucleotide sequence ID" value="XM_013385203.1"/>
</dbReference>
<dbReference type="GO" id="GO:0006896">
    <property type="term" value="P:Golgi to vacuole transport"/>
    <property type="evidence" value="ECO:0007669"/>
    <property type="project" value="TreeGrafter"/>
</dbReference>
<evidence type="ECO:0000313" key="10">
    <source>
        <dbReference type="Proteomes" id="UP000027361"/>
    </source>
</evidence>
<accession>A0A066V946</accession>
<feature type="compositionally biased region" description="Low complexity" evidence="6">
    <location>
        <begin position="499"/>
        <end position="510"/>
    </location>
</feature>
<comment type="caution">
    <text evidence="9">The sequence shown here is derived from an EMBL/GenBank/DDBJ whole genome shotgun (WGS) entry which is preliminary data.</text>
</comment>
<dbReference type="InterPro" id="IPR007258">
    <property type="entry name" value="Vps52"/>
</dbReference>
<dbReference type="GeneID" id="25266186"/>
<feature type="region of interest" description="Disordered" evidence="6">
    <location>
        <begin position="169"/>
        <end position="196"/>
    </location>
</feature>
<gene>
    <name evidence="9" type="ORF">K437DRAFT_270609</name>
</gene>
<dbReference type="GO" id="GO:0015031">
    <property type="term" value="P:protein transport"/>
    <property type="evidence" value="ECO:0007669"/>
    <property type="project" value="UniProtKB-KW"/>
</dbReference>
<dbReference type="PANTHER" id="PTHR14190:SF7">
    <property type="entry name" value="VACUOLAR PROTEIN SORTING-ASSOCIATED PROTEIN 52 HOMOLOG"/>
    <property type="match status" value="1"/>
</dbReference>
<reference evidence="9 10" key="1">
    <citation type="submission" date="2014-05" db="EMBL/GenBank/DDBJ databases">
        <title>Draft genome sequence of a rare smut relative, Tilletiaria anomala UBC 951.</title>
        <authorList>
            <consortium name="DOE Joint Genome Institute"/>
            <person name="Toome M."/>
            <person name="Kuo A."/>
            <person name="Henrissat B."/>
            <person name="Lipzen A."/>
            <person name="Tritt A."/>
            <person name="Yoshinaga Y."/>
            <person name="Zane M."/>
            <person name="Barry K."/>
            <person name="Grigoriev I.V."/>
            <person name="Spatafora J.W."/>
            <person name="Aimea M.C."/>
        </authorList>
    </citation>
    <scope>NUCLEOTIDE SEQUENCE [LARGE SCALE GENOMIC DNA]</scope>
    <source>
        <strain evidence="9 10">UBC 951</strain>
    </source>
</reference>
<feature type="compositionally biased region" description="Polar residues" evidence="6">
    <location>
        <begin position="561"/>
        <end position="571"/>
    </location>
</feature>
<keyword evidence="3" id="KW-0813">Transport</keyword>
<dbReference type="GO" id="GO:0019905">
    <property type="term" value="F:syntaxin binding"/>
    <property type="evidence" value="ECO:0007669"/>
    <property type="project" value="TreeGrafter"/>
</dbReference>
<sequence>MANNEAGLGDDGTSQLQDLKGIPIGQLSTSVTAALNRKQRKLDVEYYNSGSSFLALHSEVQLSLSLLDSLSSFLSSFQKDLSHVSGHISDLQDRSHALDARLVGRRQLDRLLSNLIGQVALSPRLVDLFFDSEPKQGGWLEACEDLERVLDQTQSVAQLASNHAATAAGAAATTTTHHSTPMSAVLPSTPSGGTAAATESAANAAGAYTALPPESRILLESRTLALSCLSIAVRKLRPYLISYFHPFKTQISTNLQVLQTSVLLKPAHRNLYAFLARQAPRVAIDVQRVYLAAARLYFETGFRRYTRALEKIRARSVRFSGSGGRAGAGEQGAGDVSASIPAAAKSSNLPAAPTPTSSAGSAADMLIGDTSPSSMSAVALSLLARAGGGSATAKYIEQLDKEDKLFILDDERFAQSQFDGPGVVLAYMADNPFFKATPEVLFRSMALTFLDNACSEYTFLVRFFESLPPPRHKAGPSRSLQGDMRSAMAASVTPRTSIADSSRPSLDLSRSGGGSRASTFLNVASPTAEGASNMPMTPAAQQQNRQQQHSKTSQQPPHSARTATSVGTDYTSPAPEESASVFGGRAEDHDGEDESGMRSAITADGAFEAEGSPADDFGHTIVRLTLKEQRARKGKGVEDELWKQVMEPVLGHWTTFTKALLSSTPPPPLLSLLCMVKLNEALMAAATARGAASVLQGPLLTFKINAWPLIQRSFDEHIGSLRKMMTNYGISTAGRSHIGGGSSNISGGGSSTGSSTAGTAATAAGVVAGLTSWSGLTGLVNAAANATSNFSTAEKLAMIRLVCTRYARLFLSLLQLSDEQNETMLFGSVQRLRDEVEWLAKEGAKVVAKEQAKKDGAGVQPEMEILADYYDAVCKVLSDPGGRVSASLPRVQSELSHWTELRIALVS</sequence>
<dbReference type="STRING" id="1037660.A0A066V946"/>
<dbReference type="InterPro" id="IPR048361">
    <property type="entry name" value="Vps52_C"/>
</dbReference>
<keyword evidence="10" id="KW-1185">Reference proteome</keyword>
<name>A0A066V946_TILAU</name>
<dbReference type="AlphaFoldDB" id="A0A066V946"/>
<dbReference type="InParanoid" id="A0A066V946"/>
<dbReference type="GO" id="GO:0000938">
    <property type="term" value="C:GARP complex"/>
    <property type="evidence" value="ECO:0007669"/>
    <property type="project" value="TreeGrafter"/>
</dbReference>
<dbReference type="HOGENOM" id="CLU_320082_0_0_1"/>
<evidence type="ECO:0000256" key="3">
    <source>
        <dbReference type="ARBA" id="ARBA00022448"/>
    </source>
</evidence>
<comment type="subcellular location">
    <subcellularLocation>
        <location evidence="1">Golgi apparatus</location>
        <location evidence="1">trans-Golgi network</location>
    </subcellularLocation>
</comment>
<dbReference type="GO" id="GO:0042147">
    <property type="term" value="P:retrograde transport, endosome to Golgi"/>
    <property type="evidence" value="ECO:0007669"/>
    <property type="project" value="TreeGrafter"/>
</dbReference>
<dbReference type="OMA" id="NACSEYT"/>
<organism evidence="9 10">
    <name type="scientific">Tilletiaria anomala (strain ATCC 24038 / CBS 436.72 / UBC 951)</name>
    <dbReference type="NCBI Taxonomy" id="1037660"/>
    <lineage>
        <taxon>Eukaryota</taxon>
        <taxon>Fungi</taxon>
        <taxon>Dikarya</taxon>
        <taxon>Basidiomycota</taxon>
        <taxon>Ustilaginomycotina</taxon>
        <taxon>Exobasidiomycetes</taxon>
        <taxon>Georgefischeriales</taxon>
        <taxon>Tilletiariaceae</taxon>
        <taxon>Tilletiaria</taxon>
    </lineage>
</organism>
<evidence type="ECO:0000259" key="7">
    <source>
        <dbReference type="Pfam" id="PF04129"/>
    </source>
</evidence>
<comment type="similarity">
    <text evidence="2">Belongs to the VPS52 family.</text>
</comment>
<dbReference type="Pfam" id="PF04129">
    <property type="entry name" value="Vps52_CC"/>
    <property type="match status" value="1"/>
</dbReference>
<dbReference type="Proteomes" id="UP000027361">
    <property type="component" value="Unassembled WGS sequence"/>
</dbReference>
<dbReference type="GO" id="GO:0032456">
    <property type="term" value="P:endocytic recycling"/>
    <property type="evidence" value="ECO:0007669"/>
    <property type="project" value="TreeGrafter"/>
</dbReference>
<feature type="domain" description="Vps52 C-terminal" evidence="8">
    <location>
        <begin position="399"/>
        <end position="464"/>
    </location>
</feature>
<evidence type="ECO:0000259" key="8">
    <source>
        <dbReference type="Pfam" id="PF20655"/>
    </source>
</evidence>
<evidence type="ECO:0000256" key="1">
    <source>
        <dbReference type="ARBA" id="ARBA00004601"/>
    </source>
</evidence>
<keyword evidence="5" id="KW-0333">Golgi apparatus</keyword>
<feature type="domain" description="Vps52 coiled-coil" evidence="7">
    <location>
        <begin position="53"/>
        <end position="153"/>
    </location>
</feature>
<feature type="region of interest" description="Disordered" evidence="6">
    <location>
        <begin position="470"/>
        <end position="597"/>
    </location>
</feature>
<dbReference type="EMBL" id="JMSN01000121">
    <property type="protein sequence ID" value="KDN38262.1"/>
    <property type="molecule type" value="Genomic_DNA"/>
</dbReference>
<proteinExistence type="inferred from homology"/>
<evidence type="ECO:0000256" key="2">
    <source>
        <dbReference type="ARBA" id="ARBA00008180"/>
    </source>
</evidence>